<proteinExistence type="predicted"/>
<evidence type="ECO:0000259" key="2">
    <source>
        <dbReference type="Pfam" id="PF03732"/>
    </source>
</evidence>
<name>A0A0C3KL51_PISTI</name>
<dbReference type="OrthoDB" id="2691415at2759"/>
<feature type="compositionally biased region" description="Polar residues" evidence="1">
    <location>
        <begin position="1"/>
        <end position="11"/>
    </location>
</feature>
<reference evidence="4" key="2">
    <citation type="submission" date="2015-01" db="EMBL/GenBank/DDBJ databases">
        <title>Evolutionary Origins and Diversification of the Mycorrhizal Mutualists.</title>
        <authorList>
            <consortium name="DOE Joint Genome Institute"/>
            <consortium name="Mycorrhizal Genomics Consortium"/>
            <person name="Kohler A."/>
            <person name="Kuo A."/>
            <person name="Nagy L.G."/>
            <person name="Floudas D."/>
            <person name="Copeland A."/>
            <person name="Barry K.W."/>
            <person name="Cichocki N."/>
            <person name="Veneault-Fourrey C."/>
            <person name="LaButti K."/>
            <person name="Lindquist E.A."/>
            <person name="Lipzen A."/>
            <person name="Lundell T."/>
            <person name="Morin E."/>
            <person name="Murat C."/>
            <person name="Riley R."/>
            <person name="Ohm R."/>
            <person name="Sun H."/>
            <person name="Tunlid A."/>
            <person name="Henrissat B."/>
            <person name="Grigoriev I.V."/>
            <person name="Hibbett D.S."/>
            <person name="Martin F."/>
        </authorList>
    </citation>
    <scope>NUCLEOTIDE SEQUENCE [LARGE SCALE GENOMIC DNA]</scope>
    <source>
        <strain evidence="4">Marx 270</strain>
    </source>
</reference>
<feature type="region of interest" description="Disordered" evidence="1">
    <location>
        <begin position="1"/>
        <end position="59"/>
    </location>
</feature>
<keyword evidence="4" id="KW-1185">Reference proteome</keyword>
<gene>
    <name evidence="3" type="ORF">M404DRAFT_21286</name>
</gene>
<evidence type="ECO:0000256" key="1">
    <source>
        <dbReference type="SAM" id="MobiDB-lite"/>
    </source>
</evidence>
<dbReference type="HOGENOM" id="CLU_033743_2_1_1"/>
<dbReference type="AlphaFoldDB" id="A0A0C3KL51"/>
<accession>A0A0C3KL51</accession>
<evidence type="ECO:0000313" key="3">
    <source>
        <dbReference type="EMBL" id="KIO10317.1"/>
    </source>
</evidence>
<dbReference type="InterPro" id="IPR005162">
    <property type="entry name" value="Retrotrans_gag_dom"/>
</dbReference>
<organism evidence="3 4">
    <name type="scientific">Pisolithus tinctorius Marx 270</name>
    <dbReference type="NCBI Taxonomy" id="870435"/>
    <lineage>
        <taxon>Eukaryota</taxon>
        <taxon>Fungi</taxon>
        <taxon>Dikarya</taxon>
        <taxon>Basidiomycota</taxon>
        <taxon>Agaricomycotina</taxon>
        <taxon>Agaricomycetes</taxon>
        <taxon>Agaricomycetidae</taxon>
        <taxon>Boletales</taxon>
        <taxon>Sclerodermatineae</taxon>
        <taxon>Pisolithaceae</taxon>
        <taxon>Pisolithus</taxon>
    </lineage>
</organism>
<dbReference type="Proteomes" id="UP000054217">
    <property type="component" value="Unassembled WGS sequence"/>
</dbReference>
<evidence type="ECO:0000313" key="4">
    <source>
        <dbReference type="Proteomes" id="UP000054217"/>
    </source>
</evidence>
<dbReference type="InParanoid" id="A0A0C3KL51"/>
<feature type="domain" description="Retrotransposon gag" evidence="2">
    <location>
        <begin position="116"/>
        <end position="211"/>
    </location>
</feature>
<dbReference type="STRING" id="870435.A0A0C3KL51"/>
<dbReference type="EMBL" id="KN831952">
    <property type="protein sequence ID" value="KIO10317.1"/>
    <property type="molecule type" value="Genomic_DNA"/>
</dbReference>
<dbReference type="Pfam" id="PF03732">
    <property type="entry name" value="Retrotrans_gag"/>
    <property type="match status" value="1"/>
</dbReference>
<feature type="compositionally biased region" description="Basic and acidic residues" evidence="1">
    <location>
        <begin position="263"/>
        <end position="274"/>
    </location>
</feature>
<feature type="compositionally biased region" description="Low complexity" evidence="1">
    <location>
        <begin position="238"/>
        <end position="261"/>
    </location>
</feature>
<sequence>MRTQAQSQSALQAGRSDLHPTTFHTPSPHNQDDGPNPDPDYPDGDPDGGGSSDRDIPEDLAELPEDPLIALARAVHVLAWSSSCTGDSAPKTKVHKPDTFDSSDPKKLCEFLVTFTQSHLKGMALAWFEPDLLNPNNYDHPLWMDNYHKFLQELTTNFSPHDAIADAVQQPENLTMKDGSRITKYVVEFNCWASQVKDYGVIRKPSTLAQFHKLTQTIDACYWECKAEILHTTKSTSDKLQSSNSDNKSKLSSSASTPKSNAKGKDKQKDLPKSDDEEQPLPLLWQGWPLCQGLSRSTSCTAKACAAMAGTLPTLPTEKAEQKN</sequence>
<reference evidence="3 4" key="1">
    <citation type="submission" date="2014-04" db="EMBL/GenBank/DDBJ databases">
        <authorList>
            <consortium name="DOE Joint Genome Institute"/>
            <person name="Kuo A."/>
            <person name="Kohler A."/>
            <person name="Costa M.D."/>
            <person name="Nagy L.G."/>
            <person name="Floudas D."/>
            <person name="Copeland A."/>
            <person name="Barry K.W."/>
            <person name="Cichocki N."/>
            <person name="Veneault-Fourrey C."/>
            <person name="LaButti K."/>
            <person name="Lindquist E.A."/>
            <person name="Lipzen A."/>
            <person name="Lundell T."/>
            <person name="Morin E."/>
            <person name="Murat C."/>
            <person name="Sun H."/>
            <person name="Tunlid A."/>
            <person name="Henrissat B."/>
            <person name="Grigoriev I.V."/>
            <person name="Hibbett D.S."/>
            <person name="Martin F."/>
            <person name="Nordberg H.P."/>
            <person name="Cantor M.N."/>
            <person name="Hua S.X."/>
        </authorList>
    </citation>
    <scope>NUCLEOTIDE SEQUENCE [LARGE SCALE GENOMIC DNA]</scope>
    <source>
        <strain evidence="3 4">Marx 270</strain>
    </source>
</reference>
<feature type="region of interest" description="Disordered" evidence="1">
    <location>
        <begin position="236"/>
        <end position="280"/>
    </location>
</feature>
<protein>
    <recommendedName>
        <fullName evidence="2">Retrotransposon gag domain-containing protein</fullName>
    </recommendedName>
</protein>